<evidence type="ECO:0000313" key="18">
    <source>
        <dbReference type="Proteomes" id="UP000008461"/>
    </source>
</evidence>
<evidence type="ECO:0000256" key="9">
    <source>
        <dbReference type="ARBA" id="ARBA00032370"/>
    </source>
</evidence>
<dbReference type="PANTHER" id="PTHR30474">
    <property type="entry name" value="CELL CYCLE PROTEIN"/>
    <property type="match status" value="1"/>
</dbReference>
<evidence type="ECO:0000256" key="11">
    <source>
        <dbReference type="ARBA" id="ARBA00038053"/>
    </source>
</evidence>
<evidence type="ECO:0000256" key="13">
    <source>
        <dbReference type="ARBA" id="ARBA00041418"/>
    </source>
</evidence>
<dbReference type="GO" id="GO:0051301">
    <property type="term" value="P:cell division"/>
    <property type="evidence" value="ECO:0007669"/>
    <property type="project" value="InterPro"/>
</dbReference>
<comment type="catalytic activity">
    <reaction evidence="15">
        <text>[GlcNAc-(1-&gt;4)-Mur2Ac(oyl-L-Ala-gamma-D-Glu-L-Lys-D-Ala-D-Ala)](n)-di-trans,octa-cis-undecaprenyl diphosphate + beta-D-GlcNAc-(1-&gt;4)-Mur2Ac(oyl-L-Ala-gamma-D-Glu-L-Lys-D-Ala-D-Ala)-di-trans,octa-cis-undecaprenyl diphosphate = [GlcNAc-(1-&gt;4)-Mur2Ac(oyl-L-Ala-gamma-D-Glu-L-Lys-D-Ala-D-Ala)](n+1)-di-trans,octa-cis-undecaprenyl diphosphate + di-trans,octa-cis-undecaprenyl diphosphate + H(+)</text>
        <dbReference type="Rhea" id="RHEA:23708"/>
        <dbReference type="Rhea" id="RHEA-COMP:9602"/>
        <dbReference type="Rhea" id="RHEA-COMP:9603"/>
        <dbReference type="ChEBI" id="CHEBI:15378"/>
        <dbReference type="ChEBI" id="CHEBI:58405"/>
        <dbReference type="ChEBI" id="CHEBI:60033"/>
        <dbReference type="ChEBI" id="CHEBI:78435"/>
        <dbReference type="EC" id="2.4.99.28"/>
    </reaction>
</comment>
<reference key="2">
    <citation type="submission" date="2011-04" db="EMBL/GenBank/DDBJ databases">
        <title>Complete sequence of chromosome of Haliscomenobacter hydrossis DSM 1100.</title>
        <authorList>
            <consortium name="US DOE Joint Genome Institute (JGI-PGF)"/>
            <person name="Lucas S."/>
            <person name="Han J."/>
            <person name="Lapidus A."/>
            <person name="Bruce D."/>
            <person name="Goodwin L."/>
            <person name="Pitluck S."/>
            <person name="Peters L."/>
            <person name="Kyrpides N."/>
            <person name="Mavromatis K."/>
            <person name="Ivanova N."/>
            <person name="Ovchinnikova G."/>
            <person name="Pagani I."/>
            <person name="Daligault H."/>
            <person name="Detter J.C."/>
            <person name="Han C."/>
            <person name="Land M."/>
            <person name="Hauser L."/>
            <person name="Markowitz V."/>
            <person name="Cheng J.-F."/>
            <person name="Hugenholtz P."/>
            <person name="Woyke T."/>
            <person name="Wu D."/>
            <person name="Verbarg S."/>
            <person name="Frueling A."/>
            <person name="Brambilla E."/>
            <person name="Klenk H.-P."/>
            <person name="Eisen J.A."/>
        </authorList>
    </citation>
    <scope>NUCLEOTIDE SEQUENCE</scope>
    <source>
        <strain>DSM 1100</strain>
    </source>
</reference>
<feature type="transmembrane region" description="Helical" evidence="16">
    <location>
        <begin position="273"/>
        <end position="299"/>
    </location>
</feature>
<dbReference type="EMBL" id="CP002691">
    <property type="protein sequence ID" value="AEE49052.1"/>
    <property type="molecule type" value="Genomic_DNA"/>
</dbReference>
<keyword evidence="18" id="KW-1185">Reference proteome</keyword>
<dbReference type="Proteomes" id="UP000008461">
    <property type="component" value="Chromosome"/>
</dbReference>
<evidence type="ECO:0000313" key="17">
    <source>
        <dbReference type="EMBL" id="AEE49052.1"/>
    </source>
</evidence>
<protein>
    <recommendedName>
        <fullName evidence="12">Probable peptidoglycan glycosyltransferase FtsW</fullName>
        <ecNumber evidence="14">2.4.99.28</ecNumber>
    </recommendedName>
    <alternativeName>
        <fullName evidence="13">Cell division protein FtsW</fullName>
    </alternativeName>
    <alternativeName>
        <fullName evidence="10">Cell wall polymerase</fullName>
    </alternativeName>
    <alternativeName>
        <fullName evidence="9">Peptidoglycan polymerase</fullName>
    </alternativeName>
</protein>
<dbReference type="GO" id="GO:0005886">
    <property type="term" value="C:plasma membrane"/>
    <property type="evidence" value="ECO:0007669"/>
    <property type="project" value="TreeGrafter"/>
</dbReference>
<dbReference type="GO" id="GO:0009252">
    <property type="term" value="P:peptidoglycan biosynthetic process"/>
    <property type="evidence" value="ECO:0007669"/>
    <property type="project" value="UniProtKB-KW"/>
</dbReference>
<feature type="transmembrane region" description="Helical" evidence="16">
    <location>
        <begin position="192"/>
        <end position="211"/>
    </location>
</feature>
<organism evidence="17 18">
    <name type="scientific">Haliscomenobacter hydrossis (strain ATCC 27775 / DSM 1100 / LMG 10767 / O)</name>
    <dbReference type="NCBI Taxonomy" id="760192"/>
    <lineage>
        <taxon>Bacteria</taxon>
        <taxon>Pseudomonadati</taxon>
        <taxon>Bacteroidota</taxon>
        <taxon>Saprospiria</taxon>
        <taxon>Saprospirales</taxon>
        <taxon>Haliscomenobacteraceae</taxon>
        <taxon>Haliscomenobacter</taxon>
    </lineage>
</organism>
<dbReference type="OrthoDB" id="9812661at2"/>
<dbReference type="GO" id="GO:0008360">
    <property type="term" value="P:regulation of cell shape"/>
    <property type="evidence" value="ECO:0007669"/>
    <property type="project" value="UniProtKB-KW"/>
</dbReference>
<dbReference type="GO" id="GO:0015648">
    <property type="term" value="F:lipid-linked peptidoglycan transporter activity"/>
    <property type="evidence" value="ECO:0007669"/>
    <property type="project" value="TreeGrafter"/>
</dbReference>
<feature type="transmembrane region" description="Helical" evidence="16">
    <location>
        <begin position="356"/>
        <end position="373"/>
    </location>
</feature>
<proteinExistence type="inferred from homology"/>
<dbReference type="InterPro" id="IPR001182">
    <property type="entry name" value="FtsW/RodA"/>
</dbReference>
<evidence type="ECO:0000256" key="15">
    <source>
        <dbReference type="ARBA" id="ARBA00049902"/>
    </source>
</evidence>
<keyword evidence="4 16" id="KW-0812">Transmembrane</keyword>
<evidence type="ECO:0000256" key="1">
    <source>
        <dbReference type="ARBA" id="ARBA00004141"/>
    </source>
</evidence>
<accession>F4KSU5</accession>
<evidence type="ECO:0000256" key="5">
    <source>
        <dbReference type="ARBA" id="ARBA00022960"/>
    </source>
</evidence>
<dbReference type="RefSeq" id="WP_013763607.1">
    <property type="nucleotide sequence ID" value="NC_015510.1"/>
</dbReference>
<feature type="transmembrane region" description="Helical" evidence="16">
    <location>
        <begin position="80"/>
        <end position="99"/>
    </location>
</feature>
<dbReference type="GO" id="GO:0008955">
    <property type="term" value="F:peptidoglycan glycosyltransferase activity"/>
    <property type="evidence" value="ECO:0007669"/>
    <property type="project" value="UniProtKB-EC"/>
</dbReference>
<reference evidence="17 18" key="1">
    <citation type="journal article" date="2011" name="Stand. Genomic Sci.">
        <title>Complete genome sequence of Haliscomenobacter hydrossis type strain (O).</title>
        <authorList>
            <consortium name="US DOE Joint Genome Institute (JGI-PGF)"/>
            <person name="Daligault H."/>
            <person name="Lapidus A."/>
            <person name="Zeytun A."/>
            <person name="Nolan M."/>
            <person name="Lucas S."/>
            <person name="Del Rio T.G."/>
            <person name="Tice H."/>
            <person name="Cheng J.F."/>
            <person name="Tapia R."/>
            <person name="Han C."/>
            <person name="Goodwin L."/>
            <person name="Pitluck S."/>
            <person name="Liolios K."/>
            <person name="Pagani I."/>
            <person name="Ivanova N."/>
            <person name="Huntemann M."/>
            <person name="Mavromatis K."/>
            <person name="Mikhailova N."/>
            <person name="Pati A."/>
            <person name="Chen A."/>
            <person name="Palaniappan K."/>
            <person name="Land M."/>
            <person name="Hauser L."/>
            <person name="Brambilla E.M."/>
            <person name="Rohde M."/>
            <person name="Verbarg S."/>
            <person name="Goker M."/>
            <person name="Bristow J."/>
            <person name="Eisen J.A."/>
            <person name="Markowitz V."/>
            <person name="Hugenholtz P."/>
            <person name="Kyrpides N.C."/>
            <person name="Klenk H.P."/>
            <person name="Woyke T."/>
        </authorList>
    </citation>
    <scope>NUCLEOTIDE SEQUENCE [LARGE SCALE GENOMIC DNA]</scope>
    <source>
        <strain evidence="18">ATCC 27775 / DSM 1100 / LMG 10767 / O</strain>
    </source>
</reference>
<evidence type="ECO:0000256" key="12">
    <source>
        <dbReference type="ARBA" id="ARBA00041185"/>
    </source>
</evidence>
<dbReference type="Pfam" id="PF01098">
    <property type="entry name" value="FTSW_RODA_SPOVE"/>
    <property type="match status" value="1"/>
</dbReference>
<dbReference type="STRING" id="760192.Halhy_1154"/>
<dbReference type="PANTHER" id="PTHR30474:SF2">
    <property type="entry name" value="PEPTIDOGLYCAN GLYCOSYLTRANSFERASE FTSW-RELATED"/>
    <property type="match status" value="1"/>
</dbReference>
<dbReference type="HOGENOM" id="CLU_029243_1_0_10"/>
<evidence type="ECO:0000256" key="16">
    <source>
        <dbReference type="SAM" id="Phobius"/>
    </source>
</evidence>
<dbReference type="GO" id="GO:0032153">
    <property type="term" value="C:cell division site"/>
    <property type="evidence" value="ECO:0007669"/>
    <property type="project" value="TreeGrafter"/>
</dbReference>
<keyword evidence="7 16" id="KW-1133">Transmembrane helix</keyword>
<comment type="similarity">
    <text evidence="11">Belongs to the SEDS family. FtsW subfamily.</text>
</comment>
<dbReference type="EC" id="2.4.99.28" evidence="14"/>
<feature type="transmembrane region" description="Helical" evidence="16">
    <location>
        <begin position="153"/>
        <end position="180"/>
    </location>
</feature>
<feature type="transmembrane region" description="Helical" evidence="16">
    <location>
        <begin position="51"/>
        <end position="68"/>
    </location>
</feature>
<keyword evidence="5" id="KW-0133">Cell shape</keyword>
<feature type="transmembrane region" description="Helical" evidence="16">
    <location>
        <begin position="17"/>
        <end position="39"/>
    </location>
</feature>
<evidence type="ECO:0000256" key="7">
    <source>
        <dbReference type="ARBA" id="ARBA00022989"/>
    </source>
</evidence>
<dbReference type="AlphaFoldDB" id="F4KSU5"/>
<keyword evidence="3" id="KW-0808">Transferase</keyword>
<evidence type="ECO:0000256" key="2">
    <source>
        <dbReference type="ARBA" id="ARBA00022676"/>
    </source>
</evidence>
<evidence type="ECO:0000256" key="6">
    <source>
        <dbReference type="ARBA" id="ARBA00022984"/>
    </source>
</evidence>
<dbReference type="eggNOG" id="COG0772">
    <property type="taxonomic scope" value="Bacteria"/>
</dbReference>
<sequence length="379" mass="41999">MSVFARISSELQGDRSIWAVLSILAVFSLLVVYSSTGTLAYQKVGGNTEIFLIRQTVFIIGGLLITYFCHTFNYMRFHRAAPYLFFIALPLLFYTLFFGANINDARRWIQIPFTGLTFQTSDFAKLALVIYVARSISAKQDYIKDWKSAFIPIIVPVLIVCGLIAPADLSTGVLLFFTCLMMMFVGRVDVRFILALLILGLMVFALLIFTAEAFPGFFRVDTWSERIRDFVTNPDGGYQVQQAKIAIANGEWFGVGPGNSIQRNYLPSPYSDFIYAILCEEYGIIGGTIVISMYIVLFFRITRLVTKSSKAFGAMVALGLGILMITQAFVNIATALHLIPVAGVTLPMVSRGGTSTLFTCVSFGIILSVSRFVELNDGD</sequence>
<keyword evidence="8 16" id="KW-0472">Membrane</keyword>
<gene>
    <name evidence="17" type="ordered locus">Halhy_1154</name>
</gene>
<name>F4KSU5_HALH1</name>
<dbReference type="KEGG" id="hhy:Halhy_1154"/>
<evidence type="ECO:0000256" key="10">
    <source>
        <dbReference type="ARBA" id="ARBA00033270"/>
    </source>
</evidence>
<feature type="transmembrane region" description="Helical" evidence="16">
    <location>
        <begin position="311"/>
        <end position="336"/>
    </location>
</feature>
<evidence type="ECO:0000256" key="8">
    <source>
        <dbReference type="ARBA" id="ARBA00023136"/>
    </source>
</evidence>
<evidence type="ECO:0000256" key="4">
    <source>
        <dbReference type="ARBA" id="ARBA00022692"/>
    </source>
</evidence>
<keyword evidence="2" id="KW-0328">Glycosyltransferase</keyword>
<evidence type="ECO:0000256" key="3">
    <source>
        <dbReference type="ARBA" id="ARBA00022679"/>
    </source>
</evidence>
<keyword evidence="6" id="KW-0573">Peptidoglycan synthesis</keyword>
<comment type="subcellular location">
    <subcellularLocation>
        <location evidence="1">Membrane</location>
        <topology evidence="1">Multi-pass membrane protein</topology>
    </subcellularLocation>
</comment>
<evidence type="ECO:0000256" key="14">
    <source>
        <dbReference type="ARBA" id="ARBA00044770"/>
    </source>
</evidence>